<evidence type="ECO:0000259" key="5">
    <source>
        <dbReference type="PROSITE" id="PS51078"/>
    </source>
</evidence>
<dbReference type="Pfam" id="PF01614">
    <property type="entry name" value="IclR_C"/>
    <property type="match status" value="1"/>
</dbReference>
<dbReference type="Gene3D" id="1.10.10.10">
    <property type="entry name" value="Winged helix-like DNA-binding domain superfamily/Winged helix DNA-binding domain"/>
    <property type="match status" value="1"/>
</dbReference>
<dbReference type="GO" id="GO:0045892">
    <property type="term" value="P:negative regulation of DNA-templated transcription"/>
    <property type="evidence" value="ECO:0007669"/>
    <property type="project" value="TreeGrafter"/>
</dbReference>
<evidence type="ECO:0000256" key="2">
    <source>
        <dbReference type="ARBA" id="ARBA00023125"/>
    </source>
</evidence>
<dbReference type="STRING" id="1440053.GCA_000718095_06311"/>
<keyword evidence="1" id="KW-0805">Transcription regulation</keyword>
<dbReference type="PANTHER" id="PTHR30136">
    <property type="entry name" value="HELIX-TURN-HELIX TRANSCRIPTIONAL REGULATOR, ICLR FAMILY"/>
    <property type="match status" value="1"/>
</dbReference>
<comment type="caution">
    <text evidence="6">The sequence shown here is derived from an EMBL/GenBank/DDBJ whole genome shotgun (WGS) entry which is preliminary data.</text>
</comment>
<dbReference type="SMART" id="SM00346">
    <property type="entry name" value="HTH_ICLR"/>
    <property type="match status" value="1"/>
</dbReference>
<protein>
    <recommendedName>
        <fullName evidence="8">IclR family transcriptional regulator</fullName>
    </recommendedName>
</protein>
<dbReference type="SUPFAM" id="SSF55781">
    <property type="entry name" value="GAF domain-like"/>
    <property type="match status" value="1"/>
</dbReference>
<keyword evidence="3" id="KW-0804">Transcription</keyword>
<evidence type="ECO:0000259" key="4">
    <source>
        <dbReference type="PROSITE" id="PS51077"/>
    </source>
</evidence>
<evidence type="ECO:0000313" key="7">
    <source>
        <dbReference type="Proteomes" id="UP000245992"/>
    </source>
</evidence>
<accession>A0A2T7T664</accession>
<dbReference type="PANTHER" id="PTHR30136:SF35">
    <property type="entry name" value="HTH-TYPE TRANSCRIPTIONAL REGULATOR RV1719"/>
    <property type="match status" value="1"/>
</dbReference>
<dbReference type="Gene3D" id="3.30.450.40">
    <property type="match status" value="1"/>
</dbReference>
<evidence type="ECO:0000256" key="3">
    <source>
        <dbReference type="ARBA" id="ARBA00023163"/>
    </source>
</evidence>
<evidence type="ECO:0008006" key="8">
    <source>
        <dbReference type="Google" id="ProtNLM"/>
    </source>
</evidence>
<dbReference type="SUPFAM" id="SSF46785">
    <property type="entry name" value="Winged helix' DNA-binding domain"/>
    <property type="match status" value="1"/>
</dbReference>
<organism evidence="6 7">
    <name type="scientific">Streptomyces scopuliridis RB72</name>
    <dbReference type="NCBI Taxonomy" id="1440053"/>
    <lineage>
        <taxon>Bacteria</taxon>
        <taxon>Bacillati</taxon>
        <taxon>Actinomycetota</taxon>
        <taxon>Actinomycetes</taxon>
        <taxon>Kitasatosporales</taxon>
        <taxon>Streptomycetaceae</taxon>
        <taxon>Streptomyces</taxon>
    </lineage>
</organism>
<dbReference type="EMBL" id="AZSP01000186">
    <property type="protein sequence ID" value="PVE10591.1"/>
    <property type="molecule type" value="Genomic_DNA"/>
</dbReference>
<dbReference type="Proteomes" id="UP000245992">
    <property type="component" value="Unassembled WGS sequence"/>
</dbReference>
<dbReference type="PROSITE" id="PS51078">
    <property type="entry name" value="ICLR_ED"/>
    <property type="match status" value="1"/>
</dbReference>
<name>A0A2T7T664_9ACTN</name>
<dbReference type="GO" id="GO:0003700">
    <property type="term" value="F:DNA-binding transcription factor activity"/>
    <property type="evidence" value="ECO:0007669"/>
    <property type="project" value="TreeGrafter"/>
</dbReference>
<dbReference type="InterPro" id="IPR036388">
    <property type="entry name" value="WH-like_DNA-bd_sf"/>
</dbReference>
<evidence type="ECO:0000256" key="1">
    <source>
        <dbReference type="ARBA" id="ARBA00023015"/>
    </source>
</evidence>
<keyword evidence="2" id="KW-0238">DNA-binding</keyword>
<dbReference type="InterPro" id="IPR036390">
    <property type="entry name" value="WH_DNA-bd_sf"/>
</dbReference>
<reference evidence="6 7" key="1">
    <citation type="submission" date="2013-12" db="EMBL/GenBank/DDBJ databases">
        <title>Annotated genome of Streptomyces scopuliridis.</title>
        <authorList>
            <person name="Olson J.B."/>
        </authorList>
    </citation>
    <scope>NUCLEOTIDE SEQUENCE [LARGE SCALE GENOMIC DNA]</scope>
    <source>
        <strain evidence="6 7">RB72</strain>
    </source>
</reference>
<proteinExistence type="predicted"/>
<feature type="domain" description="IclR-ED" evidence="5">
    <location>
        <begin position="53"/>
        <end position="222"/>
    </location>
</feature>
<dbReference type="PROSITE" id="PS51077">
    <property type="entry name" value="HTH_ICLR"/>
    <property type="match status" value="1"/>
</dbReference>
<dbReference type="AlphaFoldDB" id="A0A2T7T664"/>
<sequence length="231" mass="24909">MLLLNIGEEGRGTAAALADRLGMHRTVAHRLLATLEQRGFVRRQPGGYELGMVLRHLAASVEPELLHISRPIMEELSAATGEATVLSMREGDDLVTADIVHGSRHLVRVALDPGFRHPLHVGAAGRAILAFLPDRARRPVVGSSHRPDALEARLDEIRKAGYAYSRDELQQGVSGIAVPVFSAGAVTASLSVVVPVSRHAVLQDWLADTLAAAARMSRELDAAHQQAEQDR</sequence>
<keyword evidence="7" id="KW-1185">Reference proteome</keyword>
<dbReference type="Pfam" id="PF09339">
    <property type="entry name" value="HTH_IclR"/>
    <property type="match status" value="1"/>
</dbReference>
<dbReference type="GO" id="GO:0003677">
    <property type="term" value="F:DNA binding"/>
    <property type="evidence" value="ECO:0007669"/>
    <property type="project" value="UniProtKB-KW"/>
</dbReference>
<dbReference type="InterPro" id="IPR014757">
    <property type="entry name" value="Tscrpt_reg_IclR_C"/>
</dbReference>
<gene>
    <name evidence="6" type="ORF">Y717_28280</name>
</gene>
<dbReference type="InterPro" id="IPR005471">
    <property type="entry name" value="Tscrpt_reg_IclR_N"/>
</dbReference>
<evidence type="ECO:0000313" key="6">
    <source>
        <dbReference type="EMBL" id="PVE10591.1"/>
    </source>
</evidence>
<dbReference type="InterPro" id="IPR050707">
    <property type="entry name" value="HTH_MetabolicPath_Reg"/>
</dbReference>
<dbReference type="InterPro" id="IPR029016">
    <property type="entry name" value="GAF-like_dom_sf"/>
</dbReference>
<feature type="domain" description="HTH iclR-type" evidence="4">
    <location>
        <begin position="1"/>
        <end position="52"/>
    </location>
</feature>